<keyword evidence="5" id="KW-1185">Reference proteome</keyword>
<dbReference type="InterPro" id="IPR022893">
    <property type="entry name" value="Shikimate_DH_fam"/>
</dbReference>
<dbReference type="CDD" id="cd01065">
    <property type="entry name" value="NAD_bind_Shikimate_DH"/>
    <property type="match status" value="1"/>
</dbReference>
<evidence type="ECO:0000256" key="1">
    <source>
        <dbReference type="ARBA" id="ARBA00004871"/>
    </source>
</evidence>
<proteinExistence type="predicted"/>
<sequence>MREKLYLLGHPIGHSKSPIMYNALYEKLGLSWEYAPMDCATADEARAFLDARDFMSINITTPYKPLAYDAATVRAATAKLARGANVLVKRGDALIAYNVDGEGCIDYLERTGFCFAGAQAVVCGTGPTALSILHACAIAGAKRVVLVGRDKDRTREVLESYVEEYGTLAYAAINPPAARDGRLGFRQAYDQVDFAYGSYASSTQAFSAADLVINATPLGMQPGDPSPFDTAVLHEGQTVFDAVYGHGVTALVAKATAAGCAVFDGRGMLVAQAVATAVMLLEIAGADVGFSREEMFDIMAEAAGFDL</sequence>
<dbReference type="Proteomes" id="UP001320544">
    <property type="component" value="Chromosome"/>
</dbReference>
<feature type="domain" description="Shikimate dehydrogenase substrate binding N-terminal" evidence="3">
    <location>
        <begin position="7"/>
        <end position="86"/>
    </location>
</feature>
<comment type="pathway">
    <text evidence="1">Metabolic intermediate biosynthesis; chorismate biosynthesis; chorismate from D-erythrose 4-phosphate and phosphoenolpyruvate: step 4/7.</text>
</comment>
<keyword evidence="2" id="KW-0057">Aromatic amino acid biosynthesis</keyword>
<dbReference type="Pfam" id="PF08501">
    <property type="entry name" value="Shikimate_dh_N"/>
    <property type="match status" value="1"/>
</dbReference>
<evidence type="ECO:0000256" key="2">
    <source>
        <dbReference type="ARBA" id="ARBA00023141"/>
    </source>
</evidence>
<dbReference type="Gene3D" id="3.40.50.720">
    <property type="entry name" value="NAD(P)-binding Rossmann-like Domain"/>
    <property type="match status" value="1"/>
</dbReference>
<dbReference type="PANTHER" id="PTHR21089:SF1">
    <property type="entry name" value="BIFUNCTIONAL 3-DEHYDROQUINATE DEHYDRATASE_SHIKIMATE DEHYDROGENASE, CHLOROPLASTIC"/>
    <property type="match status" value="1"/>
</dbReference>
<reference evidence="4 5" key="1">
    <citation type="submission" date="2022-01" db="EMBL/GenBank/DDBJ databases">
        <title>Novel bile acid biosynthetic pathways are enriched in the microbiome of centenarians.</title>
        <authorList>
            <person name="Sato Y."/>
            <person name="Atarashi K."/>
            <person name="Plichta R.D."/>
            <person name="Arai Y."/>
            <person name="Sasajima S."/>
            <person name="Kearney M.S."/>
            <person name="Suda W."/>
            <person name="Takeshita K."/>
            <person name="Sasaki T."/>
            <person name="Okamoto S."/>
            <person name="Skelly N.A."/>
            <person name="Okamura Y."/>
            <person name="Vlamakis H."/>
            <person name="Li Y."/>
            <person name="Tanoue T."/>
            <person name="Takei H."/>
            <person name="Nittono H."/>
            <person name="Narushima S."/>
            <person name="Irie J."/>
            <person name="Itoh H."/>
            <person name="Moriya K."/>
            <person name="Sugiura Y."/>
            <person name="Suematsu M."/>
            <person name="Moritoki N."/>
            <person name="Shibata S."/>
            <person name="Littman R.D."/>
            <person name="Fischbach A.M."/>
            <person name="Uwamino Y."/>
            <person name="Inoue T."/>
            <person name="Honda A."/>
            <person name="Hattori M."/>
            <person name="Murai T."/>
            <person name="Xavier J.R."/>
            <person name="Hirose N."/>
            <person name="Honda K."/>
        </authorList>
    </citation>
    <scope>NUCLEOTIDE SEQUENCE [LARGE SCALE GENOMIC DNA]</scope>
    <source>
        <strain evidence="4 5">CE91-St30</strain>
    </source>
</reference>
<organism evidence="4 5">
    <name type="scientific">Raoultibacter timonensis</name>
    <dbReference type="NCBI Taxonomy" id="1907662"/>
    <lineage>
        <taxon>Bacteria</taxon>
        <taxon>Bacillati</taxon>
        <taxon>Actinomycetota</taxon>
        <taxon>Coriobacteriia</taxon>
        <taxon>Eggerthellales</taxon>
        <taxon>Eggerthellaceae</taxon>
        <taxon>Raoultibacter</taxon>
    </lineage>
</organism>
<dbReference type="SUPFAM" id="SSF53223">
    <property type="entry name" value="Aminoacid dehydrogenase-like, N-terminal domain"/>
    <property type="match status" value="1"/>
</dbReference>
<dbReference type="RefSeq" id="WP_244386658.1">
    <property type="nucleotide sequence ID" value="NZ_AP025564.1"/>
</dbReference>
<dbReference type="PANTHER" id="PTHR21089">
    <property type="entry name" value="SHIKIMATE DEHYDROGENASE"/>
    <property type="match status" value="1"/>
</dbReference>
<dbReference type="SUPFAM" id="SSF51735">
    <property type="entry name" value="NAD(P)-binding Rossmann-fold domains"/>
    <property type="match status" value="1"/>
</dbReference>
<dbReference type="EMBL" id="AP025564">
    <property type="protein sequence ID" value="BDE97387.1"/>
    <property type="molecule type" value="Genomic_DNA"/>
</dbReference>
<protein>
    <submittedName>
        <fullName evidence="4">Shikimate dehydrogenase (NADP(+))</fullName>
    </submittedName>
</protein>
<evidence type="ECO:0000259" key="3">
    <source>
        <dbReference type="Pfam" id="PF08501"/>
    </source>
</evidence>
<evidence type="ECO:0000313" key="4">
    <source>
        <dbReference type="EMBL" id="BDE97387.1"/>
    </source>
</evidence>
<evidence type="ECO:0000313" key="5">
    <source>
        <dbReference type="Proteomes" id="UP001320544"/>
    </source>
</evidence>
<dbReference type="InterPro" id="IPR046346">
    <property type="entry name" value="Aminoacid_DH-like_N_sf"/>
</dbReference>
<dbReference type="InterPro" id="IPR013708">
    <property type="entry name" value="Shikimate_DH-bd_N"/>
</dbReference>
<name>A0ABN6MH96_9ACTN</name>
<keyword evidence="2" id="KW-0028">Amino-acid biosynthesis</keyword>
<dbReference type="Gene3D" id="3.40.50.10860">
    <property type="entry name" value="Leucine Dehydrogenase, chain A, domain 1"/>
    <property type="match status" value="1"/>
</dbReference>
<gene>
    <name evidence="4" type="primary">aroE</name>
    <name evidence="4" type="ORF">CE91St30_27200</name>
</gene>
<accession>A0ABN6MH96</accession>
<dbReference type="InterPro" id="IPR036291">
    <property type="entry name" value="NAD(P)-bd_dom_sf"/>
</dbReference>